<feature type="domain" description="Glycosyltransferase subfamily 4-like N-terminal" evidence="2">
    <location>
        <begin position="17"/>
        <end position="191"/>
    </location>
</feature>
<dbReference type="SUPFAM" id="SSF53756">
    <property type="entry name" value="UDP-Glycosyltransferase/glycogen phosphorylase"/>
    <property type="match status" value="1"/>
</dbReference>
<dbReference type="Pfam" id="PF00534">
    <property type="entry name" value="Glycos_transf_1"/>
    <property type="match status" value="1"/>
</dbReference>
<gene>
    <name evidence="3" type="ORF">CEN89_392</name>
</gene>
<dbReference type="PANTHER" id="PTHR45947">
    <property type="entry name" value="SULFOQUINOVOSYL TRANSFERASE SQD2"/>
    <property type="match status" value="1"/>
</dbReference>
<feature type="domain" description="Glycosyl transferase family 1" evidence="1">
    <location>
        <begin position="202"/>
        <end position="369"/>
    </location>
</feature>
<dbReference type="EMBL" id="VMGK01000011">
    <property type="protein sequence ID" value="TSC92874.1"/>
    <property type="molecule type" value="Genomic_DNA"/>
</dbReference>
<dbReference type="PANTHER" id="PTHR45947:SF3">
    <property type="entry name" value="SULFOQUINOVOSYL TRANSFERASE SQD2"/>
    <property type="match status" value="1"/>
</dbReference>
<dbReference type="AlphaFoldDB" id="A0A554LJ54"/>
<dbReference type="InterPro" id="IPR028098">
    <property type="entry name" value="Glyco_trans_4-like_N"/>
</dbReference>
<dbReference type="GO" id="GO:0016757">
    <property type="term" value="F:glycosyltransferase activity"/>
    <property type="evidence" value="ECO:0007669"/>
    <property type="project" value="InterPro"/>
</dbReference>
<dbReference type="InterPro" id="IPR050194">
    <property type="entry name" value="Glycosyltransferase_grp1"/>
</dbReference>
<organism evidence="3 4">
    <name type="scientific">Candidatus Berkelbacteria bacterium Licking1014_7</name>
    <dbReference type="NCBI Taxonomy" id="2017147"/>
    <lineage>
        <taxon>Bacteria</taxon>
        <taxon>Candidatus Berkelbacteria</taxon>
    </lineage>
</organism>
<reference evidence="3 4" key="1">
    <citation type="submission" date="2017-07" db="EMBL/GenBank/DDBJ databases">
        <title>Mechanisms for carbon and nitrogen cycling indicate functional differentiation within the Candidate Phyla Radiation.</title>
        <authorList>
            <person name="Danczak R.E."/>
            <person name="Johnston M.D."/>
            <person name="Kenah C."/>
            <person name="Slattery M."/>
            <person name="Wrighton K.C."/>
            <person name="Wilkins M.J."/>
        </authorList>
    </citation>
    <scope>NUCLEOTIDE SEQUENCE [LARGE SCALE GENOMIC DNA]</scope>
    <source>
        <strain evidence="3">Licking1014_7</strain>
    </source>
</reference>
<dbReference type="Pfam" id="PF13439">
    <property type="entry name" value="Glyco_transf_4"/>
    <property type="match status" value="1"/>
</dbReference>
<keyword evidence="3" id="KW-0808">Transferase</keyword>
<evidence type="ECO:0000259" key="2">
    <source>
        <dbReference type="Pfam" id="PF13439"/>
    </source>
</evidence>
<name>A0A554LJ54_9BACT</name>
<evidence type="ECO:0000313" key="4">
    <source>
        <dbReference type="Proteomes" id="UP000315689"/>
    </source>
</evidence>
<dbReference type="InterPro" id="IPR001296">
    <property type="entry name" value="Glyco_trans_1"/>
</dbReference>
<accession>A0A554LJ54</accession>
<protein>
    <submittedName>
        <fullName evidence="3">Glycosyltransferase</fullName>
    </submittedName>
</protein>
<comment type="caution">
    <text evidence="3">The sequence shown here is derived from an EMBL/GenBank/DDBJ whole genome shotgun (WGS) entry which is preliminary data.</text>
</comment>
<dbReference type="Proteomes" id="UP000315689">
    <property type="component" value="Unassembled WGS sequence"/>
</dbReference>
<sequence>MKNILFIAPYAFPAWGYGGPPRINHDLAIHLTKAGNKVEFYTTDALSEKRNFKATETIQNITIKRFKNINNWLAWNYKIFVPIGFARALKANIKRFDFVFLSDFRNYQNIIAFRFCQKYKIPYCLAAYGSIPIPHGLKKYIKQVIDAIWTKRMVAGASFLLGQTEHEKKLYCKYQADQSRCKIFPLGINLKYFKQSKINTRLFRKKYDIKSYKNIILYIGRINRLKGIDFLIKSMPEIIKLIPDAQLLIIGRDDGYYLKTLQNMIVNLKLKMYVKIIGPLYETDNYPAYKIAKIFVFMPRHYEETSLACLASLALGTPVITNHQSSIPFLNKYKAGYEISHDKDIYIKKLISILKNHKLNNEMGNNGKKLIKNVFDISRVGKLLEQYIKEVLHE</sequence>
<evidence type="ECO:0000313" key="3">
    <source>
        <dbReference type="EMBL" id="TSC92874.1"/>
    </source>
</evidence>
<proteinExistence type="predicted"/>
<evidence type="ECO:0000259" key="1">
    <source>
        <dbReference type="Pfam" id="PF00534"/>
    </source>
</evidence>
<dbReference type="Gene3D" id="3.40.50.2000">
    <property type="entry name" value="Glycogen Phosphorylase B"/>
    <property type="match status" value="2"/>
</dbReference>